<organism evidence="1 2">
    <name type="scientific">Ignicoccus pacificus DSM 13166</name>
    <dbReference type="NCBI Taxonomy" id="940294"/>
    <lineage>
        <taxon>Archaea</taxon>
        <taxon>Thermoproteota</taxon>
        <taxon>Thermoprotei</taxon>
        <taxon>Desulfurococcales</taxon>
        <taxon>Desulfurococcaceae</taxon>
        <taxon>Ignicoccus</taxon>
    </lineage>
</organism>
<dbReference type="Gene3D" id="3.30.1380.20">
    <property type="entry name" value="Trafficking protein particle complex subunit 3"/>
    <property type="match status" value="1"/>
</dbReference>
<reference evidence="1" key="1">
    <citation type="submission" date="2013-11" db="EMBL/GenBank/DDBJ databases">
        <title>Comparative genomics of Ignicoccus.</title>
        <authorList>
            <person name="Podar M."/>
        </authorList>
    </citation>
    <scope>NUCLEOTIDE SEQUENCE</scope>
    <source>
        <strain evidence="1">DSM 13166</strain>
    </source>
</reference>
<keyword evidence="2" id="KW-1185">Reference proteome</keyword>
<dbReference type="Proteomes" id="UP001063698">
    <property type="component" value="Chromosome"/>
</dbReference>
<accession>A0A977KCA5</accession>
<dbReference type="AlphaFoldDB" id="A0A977KCA5"/>
<gene>
    <name evidence="1" type="ORF">IPA_05540</name>
</gene>
<dbReference type="EMBL" id="CP006868">
    <property type="protein sequence ID" value="UXD22498.1"/>
    <property type="molecule type" value="Genomic_DNA"/>
</dbReference>
<dbReference type="KEGG" id="ipc:IPA_05540"/>
<sequence>MDSVCQFFSDALERLLFKYMPTELEKHIGSGATTAMIFRIVKEATKNSAGDLMVDLMNIKDIKDALLACYLPYQKIGKPFEYEIVSENPLTVRVKKCPHYDFTEKKPLACTACGAIKAGIIERLTGKKVRLELENGRKLGAPDAEVIIKRTAHMPSGDEYCEFVIQQ</sequence>
<evidence type="ECO:0000313" key="1">
    <source>
        <dbReference type="EMBL" id="UXD22498.1"/>
    </source>
</evidence>
<evidence type="ECO:0000313" key="2">
    <source>
        <dbReference type="Proteomes" id="UP001063698"/>
    </source>
</evidence>
<evidence type="ECO:0008006" key="3">
    <source>
        <dbReference type="Google" id="ProtNLM"/>
    </source>
</evidence>
<proteinExistence type="predicted"/>
<name>A0A977KCA5_9CREN</name>
<protein>
    <recommendedName>
        <fullName evidence="3">Metanogen output domain-containing protein</fullName>
    </recommendedName>
</protein>